<dbReference type="InterPro" id="IPR001245">
    <property type="entry name" value="Ser-Thr/Tyr_kinase_cat_dom"/>
</dbReference>
<dbReference type="SUPFAM" id="SSF56112">
    <property type="entry name" value="Protein kinase-like (PK-like)"/>
    <property type="match status" value="1"/>
</dbReference>
<dbReference type="PANTHER" id="PTHR27003:SF434">
    <property type="entry name" value="RECEPTOR-LIKE PROTEIN KINASE FERONIA"/>
    <property type="match status" value="1"/>
</dbReference>
<organism evidence="3 4">
    <name type="scientific">Ziziphus jujuba var. spinosa</name>
    <dbReference type="NCBI Taxonomy" id="714518"/>
    <lineage>
        <taxon>Eukaryota</taxon>
        <taxon>Viridiplantae</taxon>
        <taxon>Streptophyta</taxon>
        <taxon>Embryophyta</taxon>
        <taxon>Tracheophyta</taxon>
        <taxon>Spermatophyta</taxon>
        <taxon>Magnoliopsida</taxon>
        <taxon>eudicotyledons</taxon>
        <taxon>Gunneridae</taxon>
        <taxon>Pentapetalae</taxon>
        <taxon>rosids</taxon>
        <taxon>fabids</taxon>
        <taxon>Rosales</taxon>
        <taxon>Rhamnaceae</taxon>
        <taxon>Paliureae</taxon>
        <taxon>Ziziphus</taxon>
    </lineage>
</organism>
<accession>A0A978VI29</accession>
<proteinExistence type="predicted"/>
<comment type="caution">
    <text evidence="3">The sequence shown here is derived from an EMBL/GenBank/DDBJ whole genome shotgun (WGS) entry which is preliminary data.</text>
</comment>
<dbReference type="InterPro" id="IPR011009">
    <property type="entry name" value="Kinase-like_dom_sf"/>
</dbReference>
<dbReference type="GO" id="GO:0004714">
    <property type="term" value="F:transmembrane receptor protein tyrosine kinase activity"/>
    <property type="evidence" value="ECO:0007669"/>
    <property type="project" value="InterPro"/>
</dbReference>
<dbReference type="Proteomes" id="UP000813462">
    <property type="component" value="Unassembled WGS sequence"/>
</dbReference>
<dbReference type="EMBL" id="JAEACU010000004">
    <property type="protein sequence ID" value="KAH7532748.1"/>
    <property type="molecule type" value="Genomic_DNA"/>
</dbReference>
<dbReference type="AlphaFoldDB" id="A0A978VI29"/>
<gene>
    <name evidence="3" type="ORF">FEM48_Zijuj04G0055100</name>
</gene>
<dbReference type="Gene3D" id="3.30.200.20">
    <property type="entry name" value="Phosphorylase Kinase, domain 1"/>
    <property type="match status" value="1"/>
</dbReference>
<feature type="region of interest" description="Disordered" evidence="1">
    <location>
        <begin position="281"/>
        <end position="322"/>
    </location>
</feature>
<feature type="compositionally biased region" description="Polar residues" evidence="1">
    <location>
        <begin position="281"/>
        <end position="304"/>
    </location>
</feature>
<sequence>MEERNHIDLIGGVAGQCIADANKGTVHFLETIDLANQNIQAQVIETSGVANPTVLDPQIVFAVTHSLEFPFESADDIITVVLGQHSLRASHTRTANPSAIANFGTTSVAIKRLKPESSQGAHEFKTEIEMLSQLRHLHLVSLIGYCNDEREMILVLCARPPLIRSVDKKQMSLAEWARDCFLNGTLDKILDEHLRGRIAPECLRKYGELAVSCMVDNGSERPSMNDVVWGLEFALQLQLSAEENTSFSEALDQEMKDSDELPFINYSGDEGKFSCSWEDTSNFSSSGVKTTSSEKSSGTNQSNKIKGLSASVFSEINDPTGR</sequence>
<evidence type="ECO:0000259" key="2">
    <source>
        <dbReference type="Pfam" id="PF07714"/>
    </source>
</evidence>
<dbReference type="InterPro" id="IPR045272">
    <property type="entry name" value="ANXUR1/2-like"/>
</dbReference>
<evidence type="ECO:0000313" key="4">
    <source>
        <dbReference type="Proteomes" id="UP000813462"/>
    </source>
</evidence>
<name>A0A978VI29_ZIZJJ</name>
<dbReference type="Pfam" id="PF07714">
    <property type="entry name" value="PK_Tyr_Ser-Thr"/>
    <property type="match status" value="1"/>
</dbReference>
<evidence type="ECO:0000313" key="3">
    <source>
        <dbReference type="EMBL" id="KAH7532748.1"/>
    </source>
</evidence>
<evidence type="ECO:0000256" key="1">
    <source>
        <dbReference type="SAM" id="MobiDB-lite"/>
    </source>
</evidence>
<protein>
    <recommendedName>
        <fullName evidence="2">Serine-threonine/tyrosine-protein kinase catalytic domain-containing protein</fullName>
    </recommendedName>
</protein>
<feature type="domain" description="Serine-threonine/tyrosine-protein kinase catalytic" evidence="2">
    <location>
        <begin position="104"/>
        <end position="156"/>
    </location>
</feature>
<reference evidence="3" key="1">
    <citation type="journal article" date="2021" name="Front. Plant Sci.">
        <title>Chromosome-Scale Genome Assembly for Chinese Sour Jujube and Insights Into Its Genome Evolution and Domestication Signature.</title>
        <authorList>
            <person name="Shen L.-Y."/>
            <person name="Luo H."/>
            <person name="Wang X.-L."/>
            <person name="Wang X.-M."/>
            <person name="Qiu X.-J."/>
            <person name="Liu H."/>
            <person name="Zhou S.-S."/>
            <person name="Jia K.-H."/>
            <person name="Nie S."/>
            <person name="Bao Y.-T."/>
            <person name="Zhang R.-G."/>
            <person name="Yun Q.-Z."/>
            <person name="Chai Y.-H."/>
            <person name="Lu J.-Y."/>
            <person name="Li Y."/>
            <person name="Zhao S.-W."/>
            <person name="Mao J.-F."/>
            <person name="Jia S.-G."/>
            <person name="Mao Y.-M."/>
        </authorList>
    </citation>
    <scope>NUCLEOTIDE SEQUENCE</scope>
    <source>
        <strain evidence="3">AT0</strain>
        <tissue evidence="3">Leaf</tissue>
    </source>
</reference>
<dbReference type="PANTHER" id="PTHR27003">
    <property type="entry name" value="OS07G0166700 PROTEIN"/>
    <property type="match status" value="1"/>
</dbReference>
<dbReference type="GO" id="GO:0005886">
    <property type="term" value="C:plasma membrane"/>
    <property type="evidence" value="ECO:0007669"/>
    <property type="project" value="TreeGrafter"/>
</dbReference>
<dbReference type="Gene3D" id="1.10.510.10">
    <property type="entry name" value="Transferase(Phosphotransferase) domain 1"/>
    <property type="match status" value="1"/>
</dbReference>
<dbReference type="GO" id="GO:0009506">
    <property type="term" value="C:plasmodesma"/>
    <property type="evidence" value="ECO:0007669"/>
    <property type="project" value="TreeGrafter"/>
</dbReference>